<keyword evidence="5" id="KW-0548">Nucleotidyltransferase</keyword>
<dbReference type="InterPro" id="IPR002618">
    <property type="entry name" value="UDPGP_fam"/>
</dbReference>
<keyword evidence="7" id="KW-1185">Reference proteome</keyword>
<dbReference type="GeneID" id="108557822"/>
<evidence type="ECO:0000256" key="6">
    <source>
        <dbReference type="ARBA" id="ARBA00048493"/>
    </source>
</evidence>
<comment type="similarity">
    <text evidence="2">Belongs to the UDPGP type 1 family.</text>
</comment>
<dbReference type="SUPFAM" id="SSF53448">
    <property type="entry name" value="Nucleotide-diphospho-sugar transferases"/>
    <property type="match status" value="1"/>
</dbReference>
<dbReference type="PANTHER" id="PTHR11952:SF2">
    <property type="entry name" value="LD24639P"/>
    <property type="match status" value="1"/>
</dbReference>
<dbReference type="CDD" id="cd04193">
    <property type="entry name" value="UDPGlcNAc_PPase"/>
    <property type="match status" value="1"/>
</dbReference>
<protein>
    <recommendedName>
        <fullName evidence="3">UDP-N-acetylglucosamine diphosphorylase</fullName>
        <ecNumber evidence="3">2.7.7.23</ecNumber>
    </recommendedName>
</protein>
<sequence>MEQLRSTLQENNQEHLLRFYNDLSVEQKEQYLCKLQEIDFHKMGQLFQDAQQSIESEGQLLDTFMEPVSSEQLGSYENCDPTLRESYYNRGLQEISKGTVAVLIMAGGQGTRLGVSYPKGMYSVDLLSNKSLFQLQAERIQKVQQIANEKFNGNGKITWYIMTSVPTYEATQKYLTENNYFNLEKENVVFFKQGLMPCFDFDGKILMDAKDKLAMAPDGNGGIYQALKISGILDDFQTRGIQNIHVHSVDNILTKVADPTFIGYCIEKGSDCAAKVVKKSSPHEAVGVICKVKDKIQVVEYSEISQAQAESTNPDGSLIYNAGNICNHFFTADFLRKVANKDMQVHVAKKKIPYINDQAEIIKPSTPNGIKVEKFVFDVFQFSSHFVVWEVPRDTEFSALKNADSAGKDCPSTARRDLYRLHKKYLEEVKAIVVGDEVEICPLLSYAGEGLEQYSGKQINSPMHLV</sequence>
<dbReference type="InterPro" id="IPR039741">
    <property type="entry name" value="UDP-sugar_pyrophosphorylase"/>
</dbReference>
<dbReference type="Gene3D" id="3.90.550.10">
    <property type="entry name" value="Spore Coat Polysaccharide Biosynthesis Protein SpsA, Chain A"/>
    <property type="match status" value="1"/>
</dbReference>
<dbReference type="PANTHER" id="PTHR11952">
    <property type="entry name" value="UDP- GLUCOSE PYROPHOSPHORYLASE"/>
    <property type="match status" value="1"/>
</dbReference>
<dbReference type="EC" id="2.7.7.23" evidence="3"/>
<dbReference type="Pfam" id="PF01704">
    <property type="entry name" value="UDPGP"/>
    <property type="match status" value="1"/>
</dbReference>
<comment type="catalytic activity">
    <reaction evidence="6">
        <text>N-acetyl-alpha-D-glucosamine 1-phosphate + UTP + H(+) = UDP-N-acetyl-alpha-D-glucosamine + diphosphate</text>
        <dbReference type="Rhea" id="RHEA:13509"/>
        <dbReference type="ChEBI" id="CHEBI:15378"/>
        <dbReference type="ChEBI" id="CHEBI:33019"/>
        <dbReference type="ChEBI" id="CHEBI:46398"/>
        <dbReference type="ChEBI" id="CHEBI:57705"/>
        <dbReference type="ChEBI" id="CHEBI:57776"/>
        <dbReference type="EC" id="2.7.7.23"/>
    </reaction>
</comment>
<name>A0ABM1M5Y5_NICVS</name>
<dbReference type="InterPro" id="IPR029044">
    <property type="entry name" value="Nucleotide-diphossugar_trans"/>
</dbReference>
<proteinExistence type="inferred from homology"/>
<evidence type="ECO:0000256" key="1">
    <source>
        <dbReference type="ARBA" id="ARBA00005208"/>
    </source>
</evidence>
<gene>
    <name evidence="8" type="primary">LOC108557822</name>
</gene>
<accession>A0ABM1M5Y5</accession>
<evidence type="ECO:0000256" key="4">
    <source>
        <dbReference type="ARBA" id="ARBA00022679"/>
    </source>
</evidence>
<reference evidence="8" key="1">
    <citation type="submission" date="2025-08" db="UniProtKB">
        <authorList>
            <consortium name="RefSeq"/>
        </authorList>
    </citation>
    <scope>IDENTIFICATION</scope>
    <source>
        <tissue evidence="8">Whole Larva</tissue>
    </source>
</reference>
<evidence type="ECO:0000256" key="2">
    <source>
        <dbReference type="ARBA" id="ARBA00010401"/>
    </source>
</evidence>
<dbReference type="Proteomes" id="UP000695000">
    <property type="component" value="Unplaced"/>
</dbReference>
<comment type="pathway">
    <text evidence="1">Nucleotide-sugar biosynthesis; UDP-N-acetyl-alpha-D-glucosamine biosynthesis; UDP-N-acetyl-alpha-D-glucosamine from N-acetyl-alpha-D-glucosamine 1-phosphate: step 1/1.</text>
</comment>
<evidence type="ECO:0000313" key="7">
    <source>
        <dbReference type="Proteomes" id="UP000695000"/>
    </source>
</evidence>
<evidence type="ECO:0000256" key="3">
    <source>
        <dbReference type="ARBA" id="ARBA00012457"/>
    </source>
</evidence>
<organism evidence="7 8">
    <name type="scientific">Nicrophorus vespilloides</name>
    <name type="common">Boreal carrion beetle</name>
    <dbReference type="NCBI Taxonomy" id="110193"/>
    <lineage>
        <taxon>Eukaryota</taxon>
        <taxon>Metazoa</taxon>
        <taxon>Ecdysozoa</taxon>
        <taxon>Arthropoda</taxon>
        <taxon>Hexapoda</taxon>
        <taxon>Insecta</taxon>
        <taxon>Pterygota</taxon>
        <taxon>Neoptera</taxon>
        <taxon>Endopterygota</taxon>
        <taxon>Coleoptera</taxon>
        <taxon>Polyphaga</taxon>
        <taxon>Staphyliniformia</taxon>
        <taxon>Silphidae</taxon>
        <taxon>Nicrophorinae</taxon>
        <taxon>Nicrophorus</taxon>
    </lineage>
</organism>
<evidence type="ECO:0000313" key="8">
    <source>
        <dbReference type="RefSeq" id="XP_017769985.1"/>
    </source>
</evidence>
<dbReference type="RefSeq" id="XP_017769985.1">
    <property type="nucleotide sequence ID" value="XM_017914496.1"/>
</dbReference>
<keyword evidence="4" id="KW-0808">Transferase</keyword>
<evidence type="ECO:0000256" key="5">
    <source>
        <dbReference type="ARBA" id="ARBA00022695"/>
    </source>
</evidence>